<dbReference type="EMBL" id="JBCGBO010000006">
    <property type="protein sequence ID" value="KAK9194712.1"/>
    <property type="molecule type" value="Genomic_DNA"/>
</dbReference>
<protein>
    <submittedName>
        <fullName evidence="1">Uncharacterized protein</fullName>
    </submittedName>
</protein>
<dbReference type="Proteomes" id="UP001428341">
    <property type="component" value="Unassembled WGS sequence"/>
</dbReference>
<reference evidence="1 2" key="1">
    <citation type="submission" date="2024-05" db="EMBL/GenBank/DDBJ databases">
        <title>Haplotype-resolved chromosome-level genome assembly of Huyou (Citrus changshanensis).</title>
        <authorList>
            <person name="Miao C."/>
            <person name="Chen W."/>
            <person name="Wu Y."/>
            <person name="Wang L."/>
            <person name="Zhao S."/>
            <person name="Grierson D."/>
            <person name="Xu C."/>
            <person name="Chen K."/>
        </authorList>
    </citation>
    <scope>NUCLEOTIDE SEQUENCE [LARGE SCALE GENOMIC DNA]</scope>
    <source>
        <strain evidence="1">01-14</strain>
        <tissue evidence="1">Leaf</tissue>
    </source>
</reference>
<sequence length="95" mass="10608">MAETIEKKGKALDAIVDQIPSSCVHGRDARASPVNMKDEFAEIPHNFMKQMKGCHKGDEVKGIHELKYENSKGNNQSTHANDDDFDELLGICHQN</sequence>
<evidence type="ECO:0000313" key="2">
    <source>
        <dbReference type="Proteomes" id="UP001428341"/>
    </source>
</evidence>
<keyword evidence="2" id="KW-1185">Reference proteome</keyword>
<comment type="caution">
    <text evidence="1">The sequence shown here is derived from an EMBL/GenBank/DDBJ whole genome shotgun (WGS) entry which is preliminary data.</text>
</comment>
<organism evidence="1 2">
    <name type="scientific">Citrus x changshan-huyou</name>
    <dbReference type="NCBI Taxonomy" id="2935761"/>
    <lineage>
        <taxon>Eukaryota</taxon>
        <taxon>Viridiplantae</taxon>
        <taxon>Streptophyta</taxon>
        <taxon>Embryophyta</taxon>
        <taxon>Tracheophyta</taxon>
        <taxon>Spermatophyta</taxon>
        <taxon>Magnoliopsida</taxon>
        <taxon>eudicotyledons</taxon>
        <taxon>Gunneridae</taxon>
        <taxon>Pentapetalae</taxon>
        <taxon>rosids</taxon>
        <taxon>malvids</taxon>
        <taxon>Sapindales</taxon>
        <taxon>Rutaceae</taxon>
        <taxon>Aurantioideae</taxon>
        <taxon>Citrus</taxon>
    </lineage>
</organism>
<name>A0AAP0QH58_9ROSI</name>
<evidence type="ECO:0000313" key="1">
    <source>
        <dbReference type="EMBL" id="KAK9194712.1"/>
    </source>
</evidence>
<accession>A0AAP0QH58</accession>
<dbReference type="AlphaFoldDB" id="A0AAP0QH58"/>
<proteinExistence type="predicted"/>
<gene>
    <name evidence="1" type="ORF">WN944_005419</name>
</gene>